<proteinExistence type="predicted"/>
<reference evidence="2" key="1">
    <citation type="submission" date="2018-05" db="EMBL/GenBank/DDBJ databases">
        <authorList>
            <person name="Lanie J.A."/>
            <person name="Ng W.-L."/>
            <person name="Kazmierczak K.M."/>
            <person name="Andrzejewski T.M."/>
            <person name="Davidsen T.M."/>
            <person name="Wayne K.J."/>
            <person name="Tettelin H."/>
            <person name="Glass J.I."/>
            <person name="Rusch D."/>
            <person name="Podicherti R."/>
            <person name="Tsui H.-C.T."/>
            <person name="Winkler M.E."/>
        </authorList>
    </citation>
    <scope>NUCLEOTIDE SEQUENCE</scope>
</reference>
<feature type="transmembrane region" description="Helical" evidence="1">
    <location>
        <begin position="6"/>
        <end position="24"/>
    </location>
</feature>
<keyword evidence="1" id="KW-0472">Membrane</keyword>
<gene>
    <name evidence="2" type="ORF">METZ01_LOCUS99767</name>
</gene>
<name>A0A381W4T0_9ZZZZ</name>
<dbReference type="EMBL" id="UINC01010556">
    <property type="protein sequence ID" value="SVA46913.1"/>
    <property type="molecule type" value="Genomic_DNA"/>
</dbReference>
<sequence length="25" mass="2570">MNENILLGIALIVLSTICIGSLVIG</sequence>
<dbReference type="AlphaFoldDB" id="A0A381W4T0"/>
<evidence type="ECO:0000256" key="1">
    <source>
        <dbReference type="SAM" id="Phobius"/>
    </source>
</evidence>
<evidence type="ECO:0000313" key="2">
    <source>
        <dbReference type="EMBL" id="SVA46913.1"/>
    </source>
</evidence>
<accession>A0A381W4T0</accession>
<organism evidence="2">
    <name type="scientific">marine metagenome</name>
    <dbReference type="NCBI Taxonomy" id="408172"/>
    <lineage>
        <taxon>unclassified sequences</taxon>
        <taxon>metagenomes</taxon>
        <taxon>ecological metagenomes</taxon>
    </lineage>
</organism>
<keyword evidence="1" id="KW-0812">Transmembrane</keyword>
<keyword evidence="1" id="KW-1133">Transmembrane helix</keyword>
<protein>
    <submittedName>
        <fullName evidence="2">Uncharacterized protein</fullName>
    </submittedName>
</protein>